<dbReference type="AlphaFoldDB" id="A0A914WGH7"/>
<evidence type="ECO:0000313" key="2">
    <source>
        <dbReference type="Proteomes" id="UP000887566"/>
    </source>
</evidence>
<feature type="signal peptide" evidence="1">
    <location>
        <begin position="1"/>
        <end position="20"/>
    </location>
</feature>
<proteinExistence type="predicted"/>
<keyword evidence="2" id="KW-1185">Reference proteome</keyword>
<protein>
    <submittedName>
        <fullName evidence="3">Uncharacterized protein</fullName>
    </submittedName>
</protein>
<reference evidence="3" key="1">
    <citation type="submission" date="2022-11" db="UniProtKB">
        <authorList>
            <consortium name="WormBaseParasite"/>
        </authorList>
    </citation>
    <scope>IDENTIFICATION</scope>
</reference>
<keyword evidence="1" id="KW-0732">Signal</keyword>
<dbReference type="WBParaSite" id="PSAMB.scaffold3841size16667.g22685.t1">
    <property type="protein sequence ID" value="PSAMB.scaffold3841size16667.g22685.t1"/>
    <property type="gene ID" value="PSAMB.scaffold3841size16667.g22685"/>
</dbReference>
<feature type="chain" id="PRO_5038079971" evidence="1">
    <location>
        <begin position="21"/>
        <end position="152"/>
    </location>
</feature>
<accession>A0A914WGH7</accession>
<dbReference type="Proteomes" id="UP000887566">
    <property type="component" value="Unplaced"/>
</dbReference>
<name>A0A914WGH7_9BILA</name>
<evidence type="ECO:0000313" key="3">
    <source>
        <dbReference type="WBParaSite" id="PSAMB.scaffold3841size16667.g22685.t1"/>
    </source>
</evidence>
<sequence>MKGVAGVLSIALLLPFIVQHKNFVLSCFATVPADSQSDTNTETDTDSDSPCSNLPYDKATVMDSDINQFLPYDATKTYPIDFVMSYSIELLGFCEFYTDGTSMMFAASTTTYQERQCKLIDGKPVWVVLNSDPPKVLQCISEGATCTTCTPP</sequence>
<evidence type="ECO:0000256" key="1">
    <source>
        <dbReference type="SAM" id="SignalP"/>
    </source>
</evidence>
<organism evidence="2 3">
    <name type="scientific">Plectus sambesii</name>
    <dbReference type="NCBI Taxonomy" id="2011161"/>
    <lineage>
        <taxon>Eukaryota</taxon>
        <taxon>Metazoa</taxon>
        <taxon>Ecdysozoa</taxon>
        <taxon>Nematoda</taxon>
        <taxon>Chromadorea</taxon>
        <taxon>Plectida</taxon>
        <taxon>Plectina</taxon>
        <taxon>Plectoidea</taxon>
        <taxon>Plectidae</taxon>
        <taxon>Plectus</taxon>
    </lineage>
</organism>